<feature type="region of interest" description="Disordered" evidence="1">
    <location>
        <begin position="91"/>
        <end position="145"/>
    </location>
</feature>
<dbReference type="AlphaFoldDB" id="A0A8H5CVQ9"/>
<dbReference type="Proteomes" id="UP000559027">
    <property type="component" value="Unassembled WGS sequence"/>
</dbReference>
<accession>A0A8H5CVQ9</accession>
<proteinExistence type="predicted"/>
<feature type="compositionally biased region" description="Basic and acidic residues" evidence="1">
    <location>
        <begin position="132"/>
        <end position="141"/>
    </location>
</feature>
<evidence type="ECO:0000256" key="1">
    <source>
        <dbReference type="SAM" id="MobiDB-lite"/>
    </source>
</evidence>
<gene>
    <name evidence="2" type="ORF">D9756_009803</name>
</gene>
<name>A0A8H5CVQ9_9AGAR</name>
<organism evidence="2 3">
    <name type="scientific">Leucocoprinus leucothites</name>
    <dbReference type="NCBI Taxonomy" id="201217"/>
    <lineage>
        <taxon>Eukaryota</taxon>
        <taxon>Fungi</taxon>
        <taxon>Dikarya</taxon>
        <taxon>Basidiomycota</taxon>
        <taxon>Agaricomycotina</taxon>
        <taxon>Agaricomycetes</taxon>
        <taxon>Agaricomycetidae</taxon>
        <taxon>Agaricales</taxon>
        <taxon>Agaricineae</taxon>
        <taxon>Agaricaceae</taxon>
        <taxon>Leucocoprinus</taxon>
    </lineage>
</organism>
<evidence type="ECO:0000313" key="3">
    <source>
        <dbReference type="Proteomes" id="UP000559027"/>
    </source>
</evidence>
<keyword evidence="3" id="KW-1185">Reference proteome</keyword>
<dbReference type="OrthoDB" id="10458978at2759"/>
<sequence>MLCGRSENSPVVTVDLELGVVGSGAKIIAKSSSFDERPVHTLKIPETDSPRTTIYVPSTLPNKPVPQRTVEEDPGLGVLTHNMFDISTAIDRASSPSSESVSDDDRSSLDHSLESSATSGDKERSNAACKSDISHVEREQTRNGFYENVSATQSTQFDSVEVAEDGIGQGDQWEGHPEMFADDDLAETMFEVEQSSDESIYEDDPEIPSHRWLKFAIEFVWLHKLPNTIKEMDEDEGLEDIPGVKEVEEAKT</sequence>
<reference evidence="2 3" key="1">
    <citation type="journal article" date="2020" name="ISME J.">
        <title>Uncovering the hidden diversity of litter-decomposition mechanisms in mushroom-forming fungi.</title>
        <authorList>
            <person name="Floudas D."/>
            <person name="Bentzer J."/>
            <person name="Ahren D."/>
            <person name="Johansson T."/>
            <person name="Persson P."/>
            <person name="Tunlid A."/>
        </authorList>
    </citation>
    <scope>NUCLEOTIDE SEQUENCE [LARGE SCALE GENOMIC DNA]</scope>
    <source>
        <strain evidence="2 3">CBS 146.42</strain>
    </source>
</reference>
<comment type="caution">
    <text evidence="2">The sequence shown here is derived from an EMBL/GenBank/DDBJ whole genome shotgun (WGS) entry which is preliminary data.</text>
</comment>
<feature type="compositionally biased region" description="Low complexity" evidence="1">
    <location>
        <begin position="91"/>
        <end position="100"/>
    </location>
</feature>
<feature type="compositionally biased region" description="Basic and acidic residues" evidence="1">
    <location>
        <begin position="103"/>
        <end position="113"/>
    </location>
</feature>
<dbReference type="EMBL" id="JAACJO010000018">
    <property type="protein sequence ID" value="KAF5348845.1"/>
    <property type="molecule type" value="Genomic_DNA"/>
</dbReference>
<evidence type="ECO:0000313" key="2">
    <source>
        <dbReference type="EMBL" id="KAF5348845.1"/>
    </source>
</evidence>
<protein>
    <submittedName>
        <fullName evidence="2">Uncharacterized protein</fullName>
    </submittedName>
</protein>